<dbReference type="InterPro" id="IPR005265">
    <property type="entry name" value="HemJ-like"/>
</dbReference>
<evidence type="ECO:0000256" key="15">
    <source>
        <dbReference type="PIRNR" id="PIRNR004638"/>
    </source>
</evidence>
<evidence type="ECO:0000256" key="2">
    <source>
        <dbReference type="ARBA" id="ARBA00005073"/>
    </source>
</evidence>
<comment type="subunit">
    <text evidence="14">Homodimer.</text>
</comment>
<evidence type="ECO:0000256" key="1">
    <source>
        <dbReference type="ARBA" id="ARBA00004651"/>
    </source>
</evidence>
<gene>
    <name evidence="16" type="primary">hemJ</name>
    <name evidence="16" type="ORF">F6X51_02830</name>
</gene>
<evidence type="ECO:0000256" key="12">
    <source>
        <dbReference type="ARBA" id="ARBA00023136"/>
    </source>
</evidence>
<dbReference type="Proteomes" id="UP000441523">
    <property type="component" value="Unassembled WGS sequence"/>
</dbReference>
<evidence type="ECO:0000256" key="10">
    <source>
        <dbReference type="ARBA" id="ARBA00023002"/>
    </source>
</evidence>
<comment type="caution">
    <text evidence="16">The sequence shown here is derived from an EMBL/GenBank/DDBJ whole genome shotgun (WGS) entry which is preliminary data.</text>
</comment>
<dbReference type="GO" id="GO:0046872">
    <property type="term" value="F:metal ion binding"/>
    <property type="evidence" value="ECO:0007669"/>
    <property type="project" value="UniProtKB-UniRule"/>
</dbReference>
<evidence type="ECO:0000256" key="5">
    <source>
        <dbReference type="ARBA" id="ARBA00022475"/>
    </source>
</evidence>
<feature type="transmembrane region" description="Helical" evidence="14">
    <location>
        <begin position="127"/>
        <end position="145"/>
    </location>
</feature>
<feature type="binding site" description="axial binding residue" evidence="14">
    <location>
        <position position="10"/>
    </location>
    <ligand>
        <name>heme</name>
        <dbReference type="ChEBI" id="CHEBI:30413"/>
    </ligand>
    <ligandPart>
        <name>Fe</name>
        <dbReference type="ChEBI" id="CHEBI:18248"/>
    </ligandPart>
</feature>
<feature type="binding site" description="axial binding residue" evidence="14">
    <location>
        <position position="88"/>
    </location>
    <ligand>
        <name>heme</name>
        <dbReference type="ChEBI" id="CHEBI:30413"/>
    </ligand>
    <ligandPart>
        <name>Fe</name>
        <dbReference type="ChEBI" id="CHEBI:18248"/>
    </ligandPart>
</feature>
<reference evidence="16 17" key="1">
    <citation type="submission" date="2019-09" db="EMBL/GenBank/DDBJ databases">
        <title>YIM 132548 draft genome.</title>
        <authorList>
            <person name="Jiang L."/>
        </authorList>
    </citation>
    <scope>NUCLEOTIDE SEQUENCE [LARGE SCALE GENOMIC DNA]</scope>
    <source>
        <strain evidence="16 17">YIM 132548</strain>
    </source>
</reference>
<name>A0A6N6MXJ0_9HYPH</name>
<dbReference type="UniPathway" id="UPA00251">
    <property type="reaction ID" value="UER00324"/>
</dbReference>
<evidence type="ECO:0000256" key="13">
    <source>
        <dbReference type="ARBA" id="ARBA00048390"/>
    </source>
</evidence>
<feature type="transmembrane region" description="Helical" evidence="14">
    <location>
        <begin position="58"/>
        <end position="81"/>
    </location>
</feature>
<dbReference type="GO" id="GO:0070818">
    <property type="term" value="F:protoporphyrinogen oxidase activity"/>
    <property type="evidence" value="ECO:0007669"/>
    <property type="project" value="UniProtKB-UniRule"/>
</dbReference>
<dbReference type="HAMAP" id="MF_02239">
    <property type="entry name" value="HemJ"/>
    <property type="match status" value="1"/>
</dbReference>
<evidence type="ECO:0000256" key="3">
    <source>
        <dbReference type="ARBA" id="ARBA00006501"/>
    </source>
</evidence>
<comment type="function">
    <text evidence="14 15">Catalyzes the oxidation of protoporphyrinogen IX to protoporphyrin IX.</text>
</comment>
<comment type="cofactor">
    <cofactor evidence="14 15">
        <name>heme b</name>
        <dbReference type="ChEBI" id="CHEBI:60344"/>
    </cofactor>
    <text evidence="14 15">Binds 1 heme b (iron(II)-protoporphyrin IX) group per subunit.</text>
</comment>
<sequence>MLYDWIKAGHVIALIAWMAGMLYLPRLFVYHAALPAGPASAAQSDTFKVMERRLLKAIMNPAMIATWIFGLALAAMSGFYASGWLQAKFVLVLGMSGIHGWLARMVKDFAADRNTRAPRFYRILNEVPTLVMIGIVILAVVKPAFG</sequence>
<evidence type="ECO:0000256" key="11">
    <source>
        <dbReference type="ARBA" id="ARBA00023004"/>
    </source>
</evidence>
<keyword evidence="8 14" id="KW-0479">Metal-binding</keyword>
<comment type="catalytic activity">
    <reaction evidence="13 14 15">
        <text>protoporphyrinogen IX + 3 A = protoporphyrin IX + 3 AH2</text>
        <dbReference type="Rhea" id="RHEA:62000"/>
        <dbReference type="ChEBI" id="CHEBI:13193"/>
        <dbReference type="ChEBI" id="CHEBI:17499"/>
        <dbReference type="ChEBI" id="CHEBI:57306"/>
        <dbReference type="ChEBI" id="CHEBI:57307"/>
    </reaction>
</comment>
<evidence type="ECO:0000256" key="14">
    <source>
        <dbReference type="HAMAP-Rule" id="MF_02239"/>
    </source>
</evidence>
<dbReference type="PANTHER" id="PTHR40255:SF1">
    <property type="entry name" value="PROTOPORPHYRINOGEN IX OXIDASE"/>
    <property type="match status" value="1"/>
</dbReference>
<dbReference type="GO" id="GO:0005886">
    <property type="term" value="C:plasma membrane"/>
    <property type="evidence" value="ECO:0007669"/>
    <property type="project" value="UniProtKB-SubCell"/>
</dbReference>
<feature type="transmembrane region" description="Helical" evidence="14">
    <location>
        <begin position="87"/>
        <end position="106"/>
    </location>
</feature>
<dbReference type="PIRSF" id="PIRSF004638">
    <property type="entry name" value="UCP004638"/>
    <property type="match status" value="1"/>
</dbReference>
<keyword evidence="6 14" id="KW-0349">Heme</keyword>
<dbReference type="PANTHER" id="PTHR40255">
    <property type="entry name" value="UPF0093 MEMBRANE PROTEIN SLR1790"/>
    <property type="match status" value="1"/>
</dbReference>
<protein>
    <recommendedName>
        <fullName evidence="4 14">Protoporphyrinogen IX oxidase</fullName>
        <shortName evidence="14">PPO</shortName>
        <ecNumber evidence="14 15">1.3.99.-</ecNumber>
    </recommendedName>
</protein>
<evidence type="ECO:0000256" key="8">
    <source>
        <dbReference type="ARBA" id="ARBA00022723"/>
    </source>
</evidence>
<dbReference type="NCBIfam" id="TIGR00701">
    <property type="entry name" value="protoporphyrinogen oxidase HemJ"/>
    <property type="match status" value="1"/>
</dbReference>
<dbReference type="RefSeq" id="WP_150961692.1">
    <property type="nucleotide sequence ID" value="NZ_VZZJ01000002.1"/>
</dbReference>
<keyword evidence="17" id="KW-1185">Reference proteome</keyword>
<keyword evidence="12 14" id="KW-0472">Membrane</keyword>
<evidence type="ECO:0000256" key="7">
    <source>
        <dbReference type="ARBA" id="ARBA00022692"/>
    </source>
</evidence>
<organism evidence="16 17">
    <name type="scientific">Methylobacterium planeticum</name>
    <dbReference type="NCBI Taxonomy" id="2615211"/>
    <lineage>
        <taxon>Bacteria</taxon>
        <taxon>Pseudomonadati</taxon>
        <taxon>Pseudomonadota</taxon>
        <taxon>Alphaproteobacteria</taxon>
        <taxon>Hyphomicrobiales</taxon>
        <taxon>Methylobacteriaceae</taxon>
        <taxon>Methylobacterium</taxon>
    </lineage>
</organism>
<keyword evidence="11 14" id="KW-0408">Iron</keyword>
<keyword evidence="5 14" id="KW-1003">Cell membrane</keyword>
<evidence type="ECO:0000313" key="16">
    <source>
        <dbReference type="EMBL" id="KAB1075629.1"/>
    </source>
</evidence>
<evidence type="ECO:0000256" key="4">
    <source>
        <dbReference type="ARBA" id="ARBA00017504"/>
    </source>
</evidence>
<keyword evidence="10 14" id="KW-0560">Oxidoreductase</keyword>
<dbReference type="EMBL" id="VZZJ01000002">
    <property type="protein sequence ID" value="KAB1075629.1"/>
    <property type="molecule type" value="Genomic_DNA"/>
</dbReference>
<keyword evidence="7 14" id="KW-0812">Transmembrane</keyword>
<feature type="transmembrane region" description="Helical" evidence="14">
    <location>
        <begin position="6"/>
        <end position="24"/>
    </location>
</feature>
<dbReference type="GO" id="GO:0006782">
    <property type="term" value="P:protoporphyrinogen IX biosynthetic process"/>
    <property type="evidence" value="ECO:0007669"/>
    <property type="project" value="UniProtKB-UniRule"/>
</dbReference>
<comment type="similarity">
    <text evidence="3 14 15">Belongs to the HemJ family.</text>
</comment>
<dbReference type="EC" id="1.3.99.-" evidence="14 15"/>
<keyword evidence="9 14" id="KW-1133">Transmembrane helix</keyword>
<comment type="subcellular location">
    <subcellularLocation>
        <location evidence="1 14">Cell membrane</location>
        <topology evidence="1 14">Multi-pass membrane protein</topology>
    </subcellularLocation>
</comment>
<dbReference type="Pfam" id="PF03653">
    <property type="entry name" value="UPF0093"/>
    <property type="match status" value="1"/>
</dbReference>
<evidence type="ECO:0000256" key="6">
    <source>
        <dbReference type="ARBA" id="ARBA00022617"/>
    </source>
</evidence>
<evidence type="ECO:0000313" key="17">
    <source>
        <dbReference type="Proteomes" id="UP000441523"/>
    </source>
</evidence>
<evidence type="ECO:0000256" key="9">
    <source>
        <dbReference type="ARBA" id="ARBA00022989"/>
    </source>
</evidence>
<comment type="pathway">
    <text evidence="2 14 15">Porphyrin-containing compound metabolism; protoporphyrin-IX biosynthesis; protoporphyrin-IX from protoporphyrinogen-IX: step 1/1.</text>
</comment>
<accession>A0A6N6MXJ0</accession>
<dbReference type="AlphaFoldDB" id="A0A6N6MXJ0"/>
<proteinExistence type="inferred from homology"/>